<gene>
    <name evidence="1" type="ORF">K488DRAFT_89193</name>
</gene>
<organism evidence="1 2">
    <name type="scientific">Vararia minispora EC-137</name>
    <dbReference type="NCBI Taxonomy" id="1314806"/>
    <lineage>
        <taxon>Eukaryota</taxon>
        <taxon>Fungi</taxon>
        <taxon>Dikarya</taxon>
        <taxon>Basidiomycota</taxon>
        <taxon>Agaricomycotina</taxon>
        <taxon>Agaricomycetes</taxon>
        <taxon>Russulales</taxon>
        <taxon>Lachnocladiaceae</taxon>
        <taxon>Vararia</taxon>
    </lineage>
</organism>
<reference evidence="1" key="1">
    <citation type="submission" date="2021-02" db="EMBL/GenBank/DDBJ databases">
        <authorList>
            <consortium name="DOE Joint Genome Institute"/>
            <person name="Ahrendt S."/>
            <person name="Looney B.P."/>
            <person name="Miyauchi S."/>
            <person name="Morin E."/>
            <person name="Drula E."/>
            <person name="Courty P.E."/>
            <person name="Chicoki N."/>
            <person name="Fauchery L."/>
            <person name="Kohler A."/>
            <person name="Kuo A."/>
            <person name="Labutti K."/>
            <person name="Pangilinan J."/>
            <person name="Lipzen A."/>
            <person name="Riley R."/>
            <person name="Andreopoulos W."/>
            <person name="He G."/>
            <person name="Johnson J."/>
            <person name="Barry K.W."/>
            <person name="Grigoriev I.V."/>
            <person name="Nagy L."/>
            <person name="Hibbett D."/>
            <person name="Henrissat B."/>
            <person name="Matheny P.B."/>
            <person name="Labbe J."/>
            <person name="Martin F."/>
        </authorList>
    </citation>
    <scope>NUCLEOTIDE SEQUENCE</scope>
    <source>
        <strain evidence="1">EC-137</strain>
    </source>
</reference>
<dbReference type="EMBL" id="MU273707">
    <property type="protein sequence ID" value="KAI0028987.1"/>
    <property type="molecule type" value="Genomic_DNA"/>
</dbReference>
<keyword evidence="2" id="KW-1185">Reference proteome</keyword>
<sequence length="278" mass="30314">MLYLRRAGPRSLFSLFFDENNAKPLDWTPFGDGPGPEDLSDDDENESDSEISLYNSTPEPIPGYPSDVEDALSEADGDAFLSSDEDSDSEEEPEAKRTGVLTTWGSTSVEDFVFEVMHGVCPPRPHFRTLSITSGFRRCEFIFSDPSDPAELAPTLTLCFEDMHDSLFRSRIPGFVSKAISRLPCGVTIARLIVRAPELVYSNEPALDNLVKLLPSVESLEIHVAPVTWLTSGLASESSAMSRLSRVSIVHSGIGELTRARPMLGVEMIASSLGSAVP</sequence>
<evidence type="ECO:0000313" key="2">
    <source>
        <dbReference type="Proteomes" id="UP000814128"/>
    </source>
</evidence>
<reference evidence="1" key="2">
    <citation type="journal article" date="2022" name="New Phytol.">
        <title>Evolutionary transition to the ectomycorrhizal habit in the genomes of a hyperdiverse lineage of mushroom-forming fungi.</title>
        <authorList>
            <person name="Looney B."/>
            <person name="Miyauchi S."/>
            <person name="Morin E."/>
            <person name="Drula E."/>
            <person name="Courty P.E."/>
            <person name="Kohler A."/>
            <person name="Kuo A."/>
            <person name="LaButti K."/>
            <person name="Pangilinan J."/>
            <person name="Lipzen A."/>
            <person name="Riley R."/>
            <person name="Andreopoulos W."/>
            <person name="He G."/>
            <person name="Johnson J."/>
            <person name="Nolan M."/>
            <person name="Tritt A."/>
            <person name="Barry K.W."/>
            <person name="Grigoriev I.V."/>
            <person name="Nagy L.G."/>
            <person name="Hibbett D."/>
            <person name="Henrissat B."/>
            <person name="Matheny P.B."/>
            <person name="Labbe J."/>
            <person name="Martin F.M."/>
        </authorList>
    </citation>
    <scope>NUCLEOTIDE SEQUENCE</scope>
    <source>
        <strain evidence="1">EC-137</strain>
    </source>
</reference>
<comment type="caution">
    <text evidence="1">The sequence shown here is derived from an EMBL/GenBank/DDBJ whole genome shotgun (WGS) entry which is preliminary data.</text>
</comment>
<accession>A0ACB8QBG8</accession>
<evidence type="ECO:0000313" key="1">
    <source>
        <dbReference type="EMBL" id="KAI0028987.1"/>
    </source>
</evidence>
<name>A0ACB8QBG8_9AGAM</name>
<proteinExistence type="predicted"/>
<dbReference type="Proteomes" id="UP000814128">
    <property type="component" value="Unassembled WGS sequence"/>
</dbReference>
<protein>
    <submittedName>
        <fullName evidence="1">Uncharacterized protein</fullName>
    </submittedName>
</protein>